<evidence type="ECO:0000313" key="9">
    <source>
        <dbReference type="Proteomes" id="UP000616724"/>
    </source>
</evidence>
<dbReference type="InterPro" id="IPR010930">
    <property type="entry name" value="Flg_bb/hook_C_dom"/>
</dbReference>
<name>A0A8J3RUN7_9ACTN</name>
<dbReference type="GO" id="GO:0005829">
    <property type="term" value="C:cytosol"/>
    <property type="evidence" value="ECO:0007669"/>
    <property type="project" value="TreeGrafter"/>
</dbReference>
<protein>
    <recommendedName>
        <fullName evidence="4">Flagellar hook protein FlgE</fullName>
    </recommendedName>
</protein>
<dbReference type="GO" id="GO:0071978">
    <property type="term" value="P:bacterial-type flagellum-dependent swarming motility"/>
    <property type="evidence" value="ECO:0007669"/>
    <property type="project" value="TreeGrafter"/>
</dbReference>
<comment type="subcellular location">
    <subcellularLocation>
        <location evidence="1 4">Bacterial flagellum basal body</location>
    </subcellularLocation>
</comment>
<sequence length="282" mass="29346">MLRSLYSGISGLRVHQTMMDVTGNNIANVNTTGFKTSQTTFQDTLSQMMRAAGSPQAADGVNQAAGGSNPAQVGLGVRLAGIETNFGQGAAQTTGRKTDLMVQGDGFFVVQNGTEQLYTRAGSFSLDANSTLVTPDGNFVLGWNTTNGTINTADPLEPVQLPTDGSLESYTISQDGTLVGVMTDGTKRPIGRIAMGNFVNPGGLEKAGGSTYRATVNSGEATVGTAGTGGMGLMQTGALEMSNVDLGQEFTNLIISQRGFQANTKVISTSDELLNDLVNLKR</sequence>
<dbReference type="SUPFAM" id="SSF117143">
    <property type="entry name" value="Flagellar hook protein flgE"/>
    <property type="match status" value="1"/>
</dbReference>
<dbReference type="InterPro" id="IPR037925">
    <property type="entry name" value="FlgE/F/G-like"/>
</dbReference>
<dbReference type="AlphaFoldDB" id="A0A8J3RUN7"/>
<dbReference type="GO" id="GO:0009424">
    <property type="term" value="C:bacterial-type flagellum hook"/>
    <property type="evidence" value="ECO:0007669"/>
    <property type="project" value="TreeGrafter"/>
</dbReference>
<dbReference type="RefSeq" id="WP_203895442.1">
    <property type="nucleotide sequence ID" value="NZ_BOOH01000067.1"/>
</dbReference>
<evidence type="ECO:0000256" key="2">
    <source>
        <dbReference type="ARBA" id="ARBA00009677"/>
    </source>
</evidence>
<dbReference type="GO" id="GO:0009425">
    <property type="term" value="C:bacterial-type flagellum basal body"/>
    <property type="evidence" value="ECO:0007669"/>
    <property type="project" value="UniProtKB-SubCell"/>
</dbReference>
<evidence type="ECO:0000256" key="3">
    <source>
        <dbReference type="ARBA" id="ARBA00023143"/>
    </source>
</evidence>
<dbReference type="InterPro" id="IPR020013">
    <property type="entry name" value="Flagellar_FlgE/F/G"/>
</dbReference>
<keyword evidence="8" id="KW-0969">Cilium</keyword>
<evidence type="ECO:0000313" key="8">
    <source>
        <dbReference type="EMBL" id="GIH81040.1"/>
    </source>
</evidence>
<keyword evidence="8" id="KW-0282">Flagellum</keyword>
<feature type="domain" description="Flagellar basal-body/hook protein C-terminal" evidence="6">
    <location>
        <begin position="235"/>
        <end position="280"/>
    </location>
</feature>
<evidence type="ECO:0000256" key="4">
    <source>
        <dbReference type="RuleBase" id="RU362116"/>
    </source>
</evidence>
<dbReference type="Pfam" id="PF00460">
    <property type="entry name" value="Flg_bb_rod"/>
    <property type="match status" value="1"/>
</dbReference>
<organism evidence="8 9">
    <name type="scientific">Planobispora longispora</name>
    <dbReference type="NCBI Taxonomy" id="28887"/>
    <lineage>
        <taxon>Bacteria</taxon>
        <taxon>Bacillati</taxon>
        <taxon>Actinomycetota</taxon>
        <taxon>Actinomycetes</taxon>
        <taxon>Streptosporangiales</taxon>
        <taxon>Streptosporangiaceae</taxon>
        <taxon>Planobispora</taxon>
    </lineage>
</organism>
<evidence type="ECO:0000256" key="1">
    <source>
        <dbReference type="ARBA" id="ARBA00004117"/>
    </source>
</evidence>
<gene>
    <name evidence="8" type="ORF">Plo01_74690</name>
</gene>
<dbReference type="InterPro" id="IPR001444">
    <property type="entry name" value="Flag_bb_rod_N"/>
</dbReference>
<dbReference type="Pfam" id="PF22692">
    <property type="entry name" value="LlgE_F_G_D1"/>
    <property type="match status" value="1"/>
</dbReference>
<dbReference type="EMBL" id="BOOH01000067">
    <property type="protein sequence ID" value="GIH81040.1"/>
    <property type="molecule type" value="Genomic_DNA"/>
</dbReference>
<dbReference type="InterPro" id="IPR053967">
    <property type="entry name" value="LlgE_F_G-like_D1"/>
</dbReference>
<evidence type="ECO:0000259" key="6">
    <source>
        <dbReference type="Pfam" id="PF06429"/>
    </source>
</evidence>
<dbReference type="PANTHER" id="PTHR30435:SF1">
    <property type="entry name" value="FLAGELLAR HOOK PROTEIN FLGE"/>
    <property type="match status" value="1"/>
</dbReference>
<accession>A0A8J3RUN7</accession>
<proteinExistence type="inferred from homology"/>
<keyword evidence="9" id="KW-1185">Reference proteome</keyword>
<dbReference type="Pfam" id="PF06429">
    <property type="entry name" value="Flg_bbr_C"/>
    <property type="match status" value="1"/>
</dbReference>
<feature type="domain" description="Flagellar hook protein FlgE/F/G-like D1" evidence="7">
    <location>
        <begin position="101"/>
        <end position="178"/>
    </location>
</feature>
<dbReference type="NCBIfam" id="TIGR03506">
    <property type="entry name" value="FlgEFG_subfam"/>
    <property type="match status" value="2"/>
</dbReference>
<keyword evidence="3 4" id="KW-0975">Bacterial flagellum</keyword>
<reference evidence="8 9" key="1">
    <citation type="submission" date="2021-01" db="EMBL/GenBank/DDBJ databases">
        <title>Whole genome shotgun sequence of Planobispora longispora NBRC 13918.</title>
        <authorList>
            <person name="Komaki H."/>
            <person name="Tamura T."/>
        </authorList>
    </citation>
    <scope>NUCLEOTIDE SEQUENCE [LARGE SCALE GENOMIC DNA]</scope>
    <source>
        <strain evidence="8 9">NBRC 13918</strain>
    </source>
</reference>
<keyword evidence="8" id="KW-0966">Cell projection</keyword>
<comment type="function">
    <text evidence="4">A flexible structure which links the flagellar filament to the drive apparatus in the basal body.</text>
</comment>
<comment type="similarity">
    <text evidence="2 4">Belongs to the flagella basal body rod proteins family.</text>
</comment>
<evidence type="ECO:0000259" key="5">
    <source>
        <dbReference type="Pfam" id="PF00460"/>
    </source>
</evidence>
<evidence type="ECO:0000259" key="7">
    <source>
        <dbReference type="Pfam" id="PF22692"/>
    </source>
</evidence>
<dbReference type="Proteomes" id="UP000616724">
    <property type="component" value="Unassembled WGS sequence"/>
</dbReference>
<comment type="caution">
    <text evidence="8">The sequence shown here is derived from an EMBL/GenBank/DDBJ whole genome shotgun (WGS) entry which is preliminary data.</text>
</comment>
<feature type="domain" description="Flagellar basal body rod protein N-terminal" evidence="5">
    <location>
        <begin position="5"/>
        <end position="35"/>
    </location>
</feature>
<dbReference type="PANTHER" id="PTHR30435">
    <property type="entry name" value="FLAGELLAR PROTEIN"/>
    <property type="match status" value="1"/>
</dbReference>